<name>A0A2C9ZZN8_PSEDV</name>
<feature type="domain" description="DUF5916" evidence="1">
    <location>
        <begin position="222"/>
        <end position="315"/>
    </location>
</feature>
<accession>A0A2C9ZZN8</accession>
<feature type="domain" description="DUF5916" evidence="1">
    <location>
        <begin position="388"/>
        <end position="737"/>
    </location>
</feature>
<dbReference type="InterPro" id="IPR045670">
    <property type="entry name" value="DUF5916"/>
</dbReference>
<organism evidence="2 3">
    <name type="scientific">Pseudoalteromonas ulvae</name>
    <dbReference type="NCBI Taxonomy" id="107327"/>
    <lineage>
        <taxon>Bacteria</taxon>
        <taxon>Pseudomonadati</taxon>
        <taxon>Pseudomonadota</taxon>
        <taxon>Gammaproteobacteria</taxon>
        <taxon>Alteromonadales</taxon>
        <taxon>Pseudoalteromonadaceae</taxon>
        <taxon>Pseudoalteromonas</taxon>
    </lineage>
</organism>
<reference evidence="2 3" key="1">
    <citation type="submission" date="2017-02" db="EMBL/GenBank/DDBJ databases">
        <title>Pseudoalteromonas ulvae TC14 Genome.</title>
        <authorList>
            <person name="Molmeret M."/>
        </authorList>
    </citation>
    <scope>NUCLEOTIDE SEQUENCE [LARGE SCALE GENOMIC DNA]</scope>
    <source>
        <strain evidence="2">TC14</strain>
    </source>
</reference>
<evidence type="ECO:0000313" key="2">
    <source>
        <dbReference type="EMBL" id="OUL56229.1"/>
    </source>
</evidence>
<sequence length="739" mass="84682">MRTGLVVLALVSGQSALANEIIIDGKLDEPQWQTATIYQDFYQVVPATLTKTQSKVEGRALATEEGLYIGFKNWQKHGERKKQYNLQDAFMQADFNRFVIDFSGDGSGAYIFAVTLGGGIQDAVLTPQLSSDYDWDGIWQSAFFEHADYWSSEVFIPWHSVSFKPNLNERGLAEVGVSLQLYELASNHIYGSQPQTTGNSDFYLNMPKIAANIPKKQQWGIVPYITHQHDFVGDNNQTDLGFDLVYKPDHHQKLSVAVNPDFGQVDSDELDLNYSTVETLVTDKRPFFTQDIGVMNVNAEQNTKLIHTRRIGAGSDDGQKVITPIDAAMRFVHQGESWQFAGFAALEDSLDSDAGKDFYVGRARYRENNWQSGLLLTQTDRPWLDRQAKTAAWDSQYQSETWSWQTALLGSDVSERNQQTQGYGFSANINYQFDANTSLKGRFLRLDDQFDNNDLGYRQRNNWRFNELYYSQSVNYDSGFINRIQHNFQLNYESNDKGLKLPATQSYWASFILDNGSSFDTAFDYQTSGWDDLIGAGQGRYENRDLLRSWFFYGSPYTGSFSWAASFRLDQEGIDGLAQQYAVDMTWMPHENWSVKFNNFYRQGDGMVIASGPSQVTEYDRRLFHNYINVSGLLSDKLELSMIVQWAILDADTKTVYDISQNHLNPLSGIDNSFTDQRFTSQIKLRYRLGAYSDIYLVYNRGAMQFDQEVGSKEWLSELNSMWQQRDQDQLTLKVRYLF</sequence>
<evidence type="ECO:0000313" key="3">
    <source>
        <dbReference type="Proteomes" id="UP000194841"/>
    </source>
</evidence>
<gene>
    <name evidence="2" type="ORF">B1199_19145</name>
</gene>
<comment type="caution">
    <text evidence="2">The sequence shown here is derived from an EMBL/GenBank/DDBJ whole genome shotgun (WGS) entry which is preliminary data.</text>
</comment>
<dbReference type="Pfam" id="PF19313">
    <property type="entry name" value="DUF5916"/>
    <property type="match status" value="2"/>
</dbReference>
<proteinExistence type="predicted"/>
<protein>
    <recommendedName>
        <fullName evidence="1">DUF5916 domain-containing protein</fullName>
    </recommendedName>
</protein>
<dbReference type="RefSeq" id="WP_086745743.1">
    <property type="nucleotide sequence ID" value="NZ_MWPV01000007.1"/>
</dbReference>
<evidence type="ECO:0000259" key="1">
    <source>
        <dbReference type="Pfam" id="PF19313"/>
    </source>
</evidence>
<keyword evidence="3" id="KW-1185">Reference proteome</keyword>
<dbReference type="Gene3D" id="2.60.40.1190">
    <property type="match status" value="1"/>
</dbReference>
<dbReference type="EMBL" id="MWPV01000007">
    <property type="protein sequence ID" value="OUL56229.1"/>
    <property type="molecule type" value="Genomic_DNA"/>
</dbReference>
<dbReference type="AlphaFoldDB" id="A0A2C9ZZN8"/>
<dbReference type="Proteomes" id="UP000194841">
    <property type="component" value="Unassembled WGS sequence"/>
</dbReference>
<dbReference type="OrthoDB" id="9786766at2"/>
<dbReference type="SUPFAM" id="SSF49344">
    <property type="entry name" value="CBD9-like"/>
    <property type="match status" value="1"/>
</dbReference>